<protein>
    <submittedName>
        <fullName evidence="3">Uncharacterized protein</fullName>
    </submittedName>
</protein>
<keyword evidence="4" id="KW-1185">Reference proteome</keyword>
<feature type="region of interest" description="Disordered" evidence="1">
    <location>
        <begin position="147"/>
        <end position="209"/>
    </location>
</feature>
<organism evidence="3 4">
    <name type="scientific">Muricoccus roseus</name>
    <dbReference type="NCBI Taxonomy" id="198092"/>
    <lineage>
        <taxon>Bacteria</taxon>
        <taxon>Pseudomonadati</taxon>
        <taxon>Pseudomonadota</taxon>
        <taxon>Alphaproteobacteria</taxon>
        <taxon>Acetobacterales</taxon>
        <taxon>Roseomonadaceae</taxon>
        <taxon>Muricoccus</taxon>
    </lineage>
</organism>
<feature type="chain" id="PRO_5009919092" evidence="2">
    <location>
        <begin position="29"/>
        <end position="209"/>
    </location>
</feature>
<feature type="signal peptide" evidence="2">
    <location>
        <begin position="1"/>
        <end position="28"/>
    </location>
</feature>
<keyword evidence="2" id="KW-0732">Signal</keyword>
<dbReference type="EMBL" id="FQZF01000017">
    <property type="protein sequence ID" value="SHJ64070.1"/>
    <property type="molecule type" value="Genomic_DNA"/>
</dbReference>
<feature type="compositionally biased region" description="Low complexity" evidence="1">
    <location>
        <begin position="147"/>
        <end position="158"/>
    </location>
</feature>
<evidence type="ECO:0000256" key="2">
    <source>
        <dbReference type="SAM" id="SignalP"/>
    </source>
</evidence>
<feature type="compositionally biased region" description="Low complexity" evidence="1">
    <location>
        <begin position="196"/>
        <end position="209"/>
    </location>
</feature>
<gene>
    <name evidence="3" type="ORF">SAMN02745194_03027</name>
</gene>
<name>A0A1M6KYP5_9PROT</name>
<sequence length="209" mass="21227">MIRTGRFIGLGAGALLAGLSAHPGEAQAQERRFFQVTPGPRSVAPLLDTRPVMTSGQSITVMDRAAINRWLCPNGGRPVRGRPGRCDGAGMARGGGGGAAPDVAGWHADLPPPTHRQIACPIGTVATQARANPGTVRCLPKVDEVRQASAQAAPPTETAEAREAPVRPAAAAAPSAPARPEGARNAEGRLPETRAEATPPTAAAPAAGS</sequence>
<dbReference type="STRING" id="198092.SAMN02745194_03027"/>
<evidence type="ECO:0000313" key="4">
    <source>
        <dbReference type="Proteomes" id="UP000184387"/>
    </source>
</evidence>
<feature type="compositionally biased region" description="Basic and acidic residues" evidence="1">
    <location>
        <begin position="181"/>
        <end position="195"/>
    </location>
</feature>
<proteinExistence type="predicted"/>
<accession>A0A1M6KYP5</accession>
<dbReference type="Proteomes" id="UP000184387">
    <property type="component" value="Unassembled WGS sequence"/>
</dbReference>
<evidence type="ECO:0000313" key="3">
    <source>
        <dbReference type="EMBL" id="SHJ64070.1"/>
    </source>
</evidence>
<reference evidence="3 4" key="1">
    <citation type="submission" date="2016-11" db="EMBL/GenBank/DDBJ databases">
        <authorList>
            <person name="Jaros S."/>
            <person name="Januszkiewicz K."/>
            <person name="Wedrychowicz H."/>
        </authorList>
    </citation>
    <scope>NUCLEOTIDE SEQUENCE [LARGE SCALE GENOMIC DNA]</scope>
    <source>
        <strain evidence="3 4">DSM 14916</strain>
    </source>
</reference>
<evidence type="ECO:0000256" key="1">
    <source>
        <dbReference type="SAM" id="MobiDB-lite"/>
    </source>
</evidence>
<dbReference type="AlphaFoldDB" id="A0A1M6KYP5"/>
<feature type="compositionally biased region" description="Low complexity" evidence="1">
    <location>
        <begin position="166"/>
        <end position="180"/>
    </location>
</feature>